<dbReference type="PANTHER" id="PTHR11626">
    <property type="entry name" value="FARNESYL-DIPHOSPHATE FARNESYLTRANSFERASE"/>
    <property type="match status" value="1"/>
</dbReference>
<dbReference type="InterPro" id="IPR044844">
    <property type="entry name" value="Trans_IPPS_euk-type"/>
</dbReference>
<dbReference type="EMBL" id="JACEIQ010000012">
    <property type="protein sequence ID" value="MBA4495160.1"/>
    <property type="molecule type" value="Genomic_DNA"/>
</dbReference>
<comment type="caution">
    <text evidence="1">The sequence shown here is derived from an EMBL/GenBank/DDBJ whole genome shotgun (WGS) entry which is preliminary data.</text>
</comment>
<dbReference type="PANTHER" id="PTHR11626:SF2">
    <property type="entry name" value="SQUALENE SYNTHASE"/>
    <property type="match status" value="1"/>
</dbReference>
<organism evidence="1 2">
    <name type="scientific">Paenactinomyces guangxiensis</name>
    <dbReference type="NCBI Taxonomy" id="1490290"/>
    <lineage>
        <taxon>Bacteria</taxon>
        <taxon>Bacillati</taxon>
        <taxon>Bacillota</taxon>
        <taxon>Bacilli</taxon>
        <taxon>Bacillales</taxon>
        <taxon>Thermoactinomycetaceae</taxon>
        <taxon>Paenactinomyces</taxon>
    </lineage>
</organism>
<dbReference type="RefSeq" id="WP_181752399.1">
    <property type="nucleotide sequence ID" value="NZ_JACEIQ010000012.1"/>
</dbReference>
<dbReference type="Proteomes" id="UP000535491">
    <property type="component" value="Unassembled WGS sequence"/>
</dbReference>
<dbReference type="InterPro" id="IPR008949">
    <property type="entry name" value="Isoprenoid_synthase_dom_sf"/>
</dbReference>
<evidence type="ECO:0000313" key="2">
    <source>
        <dbReference type="Proteomes" id="UP000535491"/>
    </source>
</evidence>
<name>A0A7W1WSA3_9BACL</name>
<dbReference type="AlphaFoldDB" id="A0A7W1WSA3"/>
<proteinExistence type="predicted"/>
<dbReference type="GO" id="GO:0045338">
    <property type="term" value="P:farnesyl diphosphate metabolic process"/>
    <property type="evidence" value="ECO:0007669"/>
    <property type="project" value="InterPro"/>
</dbReference>
<dbReference type="SUPFAM" id="SSF48576">
    <property type="entry name" value="Terpenoid synthases"/>
    <property type="match status" value="1"/>
</dbReference>
<dbReference type="Pfam" id="PF00494">
    <property type="entry name" value="SQS_PSY"/>
    <property type="match status" value="1"/>
</dbReference>
<dbReference type="Gene3D" id="1.10.600.10">
    <property type="entry name" value="Farnesyl Diphosphate Synthase"/>
    <property type="match status" value="1"/>
</dbReference>
<keyword evidence="2" id="KW-1185">Reference proteome</keyword>
<sequence length="272" mass="30893">MSKMPDLHKDAMDMLLETSRTFFIPINGLPAGLKEAVTAAYLCMRAIDEIEDHPQLPSEDKGNLLRSVSRILQKPFSDFELTAVFEPYKSLLPEVTLRMSDWAKLIPTEIQSEIYRSTATMADGMAEWVSKKWIVKTEEDLDQYTFYVAGLVGLLLTDLWEWYDGSKLNRDLAVGYGRGLQAVNIIRNRDEDLSRGVDFFPDGWTMEEMFLYARRNLALADVYTKSIQSKPILDFCKIPLVLAYGTLNAITAGETKLSRADVTKLVREATEK</sequence>
<dbReference type="GO" id="GO:0051996">
    <property type="term" value="F:squalene synthase [NAD(P)H] activity"/>
    <property type="evidence" value="ECO:0007669"/>
    <property type="project" value="InterPro"/>
</dbReference>
<evidence type="ECO:0000313" key="1">
    <source>
        <dbReference type="EMBL" id="MBA4495160.1"/>
    </source>
</evidence>
<reference evidence="1 2" key="1">
    <citation type="submission" date="2020-07" db="EMBL/GenBank/DDBJ databases">
        <authorList>
            <person name="Feng H."/>
        </authorList>
    </citation>
    <scope>NUCLEOTIDE SEQUENCE [LARGE SCALE GENOMIC DNA]</scope>
    <source>
        <strain evidence="2">s-10</strain>
    </source>
</reference>
<gene>
    <name evidence="1" type="ORF">H1191_12665</name>
</gene>
<protein>
    <submittedName>
        <fullName evidence="1">Phytoene/squalene synthase family protein</fullName>
    </submittedName>
</protein>
<dbReference type="InterPro" id="IPR002060">
    <property type="entry name" value="Squ/phyt_synthse"/>
</dbReference>
<accession>A0A7W1WSA3</accession>